<comment type="caution">
    <text evidence="7">The sequence shown here is derived from an EMBL/GenBank/DDBJ whole genome shotgun (WGS) entry which is preliminary data.</text>
</comment>
<dbReference type="InterPro" id="IPR003960">
    <property type="entry name" value="ATPase_AAA_CS"/>
</dbReference>
<evidence type="ECO:0000313" key="7">
    <source>
        <dbReference type="EMBL" id="OZC04140.1"/>
    </source>
</evidence>
<protein>
    <submittedName>
        <fullName evidence="7">Cell division protein</fullName>
    </submittedName>
</protein>
<comment type="similarity">
    <text evidence="4">Belongs to the AAA ATPase family.</text>
</comment>
<dbReference type="SUPFAM" id="SSF52540">
    <property type="entry name" value="P-loop containing nucleoside triphosphate hydrolases"/>
    <property type="match status" value="1"/>
</dbReference>
<dbReference type="SUPFAM" id="SSF48452">
    <property type="entry name" value="TPR-like"/>
    <property type="match status" value="1"/>
</dbReference>
<evidence type="ECO:0000256" key="1">
    <source>
        <dbReference type="ARBA" id="ARBA00022741"/>
    </source>
</evidence>
<feature type="region of interest" description="Disordered" evidence="5">
    <location>
        <begin position="131"/>
        <end position="174"/>
    </location>
</feature>
<dbReference type="InterPro" id="IPR041569">
    <property type="entry name" value="AAA_lid_3"/>
</dbReference>
<dbReference type="InParanoid" id="A0A259U2G5"/>
<dbReference type="SMART" id="SM00382">
    <property type="entry name" value="AAA"/>
    <property type="match status" value="1"/>
</dbReference>
<feature type="compositionally biased region" description="Basic and acidic residues" evidence="5">
    <location>
        <begin position="156"/>
        <end position="173"/>
    </location>
</feature>
<dbReference type="InterPro" id="IPR027417">
    <property type="entry name" value="P-loop_NTPase"/>
</dbReference>
<evidence type="ECO:0000256" key="5">
    <source>
        <dbReference type="SAM" id="MobiDB-lite"/>
    </source>
</evidence>
<proteinExistence type="inferred from homology"/>
<dbReference type="OrthoDB" id="9809379at2"/>
<dbReference type="Proteomes" id="UP000216446">
    <property type="component" value="Unassembled WGS sequence"/>
</dbReference>
<dbReference type="GO" id="GO:0051301">
    <property type="term" value="P:cell division"/>
    <property type="evidence" value="ECO:0007669"/>
    <property type="project" value="UniProtKB-KW"/>
</dbReference>
<dbReference type="Gene3D" id="1.10.8.60">
    <property type="match status" value="1"/>
</dbReference>
<dbReference type="InterPro" id="IPR011990">
    <property type="entry name" value="TPR-like_helical_dom_sf"/>
</dbReference>
<dbReference type="GO" id="GO:0016887">
    <property type="term" value="F:ATP hydrolysis activity"/>
    <property type="evidence" value="ECO:0007669"/>
    <property type="project" value="InterPro"/>
</dbReference>
<evidence type="ECO:0000256" key="2">
    <source>
        <dbReference type="ARBA" id="ARBA00022840"/>
    </source>
</evidence>
<name>A0A259U2G5_9BACT</name>
<dbReference type="PROSITE" id="PS00674">
    <property type="entry name" value="AAA"/>
    <property type="match status" value="1"/>
</dbReference>
<sequence length="453" mass="49288">MPDPFDGLRDALRVSPDNVPLRAHLAAELLRARRAPEAEAEYRRALALSPRDASLQLGLSEAFLAQGKTGEAVVALESLAAQPGRPARALLVWAKALHAEGEDAEAARRYRAAVSEDPDLADDAFADRLGFQSQASGDDEDDDGPAFIMGGRMRGTTHDPDEPLAPEPEHSDVTFEDVGGMENLKEEIRLKLIYPMQQPDLYRAYGKKPGGGLLLYGPPGCGKTHLARATAGEVDAAFLSIGLHDVLDMWIGQSEKRLHGIFEVARDQQPCVLFFDEVDALGASRSDLRQSGGRHVVNQFLAELDGVGTDNEGVLVLAATNAPWHLDPAFRRPGRFDRIVFVPPPDREGRAEILGLLTREIPQRDLDLSAVAKKTAEFSGADLQAVVDTAVEAKLHSALRTGTPEPLTTKDLLTAAKTRQPSTTDWFATARNHALYANESGLYDDVLAYLKRR</sequence>
<dbReference type="Gene3D" id="1.25.40.10">
    <property type="entry name" value="Tetratricopeptide repeat domain"/>
    <property type="match status" value="1"/>
</dbReference>
<dbReference type="Gene3D" id="3.40.50.300">
    <property type="entry name" value="P-loop containing nucleotide triphosphate hydrolases"/>
    <property type="match status" value="1"/>
</dbReference>
<keyword evidence="7" id="KW-0132">Cell division</keyword>
<dbReference type="GO" id="GO:0005524">
    <property type="term" value="F:ATP binding"/>
    <property type="evidence" value="ECO:0007669"/>
    <property type="project" value="UniProtKB-KW"/>
</dbReference>
<keyword evidence="1 4" id="KW-0547">Nucleotide-binding</keyword>
<gene>
    <name evidence="7" type="ORF">BSZ36_14805</name>
</gene>
<organism evidence="7 8">
    <name type="scientific">Rubricoccus marinus</name>
    <dbReference type="NCBI Taxonomy" id="716817"/>
    <lineage>
        <taxon>Bacteria</taxon>
        <taxon>Pseudomonadati</taxon>
        <taxon>Rhodothermota</taxon>
        <taxon>Rhodothermia</taxon>
        <taxon>Rhodothermales</taxon>
        <taxon>Rubricoccaceae</taxon>
        <taxon>Rubricoccus</taxon>
    </lineage>
</organism>
<dbReference type="Pfam" id="PF00004">
    <property type="entry name" value="AAA"/>
    <property type="match status" value="1"/>
</dbReference>
<feature type="domain" description="AAA+ ATPase" evidence="6">
    <location>
        <begin position="209"/>
        <end position="346"/>
    </location>
</feature>
<dbReference type="EMBL" id="MQWB01000001">
    <property type="protein sequence ID" value="OZC04140.1"/>
    <property type="molecule type" value="Genomic_DNA"/>
</dbReference>
<dbReference type="InterPro" id="IPR003593">
    <property type="entry name" value="AAA+_ATPase"/>
</dbReference>
<dbReference type="RefSeq" id="WP_094550281.1">
    <property type="nucleotide sequence ID" value="NZ_MQWB01000001.1"/>
</dbReference>
<evidence type="ECO:0000256" key="4">
    <source>
        <dbReference type="RuleBase" id="RU003651"/>
    </source>
</evidence>
<dbReference type="AlphaFoldDB" id="A0A259U2G5"/>
<reference evidence="7 8" key="1">
    <citation type="submission" date="2016-11" db="EMBL/GenBank/DDBJ databases">
        <title>Study of marine rhodopsin-containing bacteria.</title>
        <authorList>
            <person name="Yoshizawa S."/>
            <person name="Kumagai Y."/>
            <person name="Kogure K."/>
        </authorList>
    </citation>
    <scope>NUCLEOTIDE SEQUENCE [LARGE SCALE GENOMIC DNA]</scope>
    <source>
        <strain evidence="7 8">SG-29</strain>
    </source>
</reference>
<dbReference type="InterPro" id="IPR050168">
    <property type="entry name" value="AAA_ATPase_domain"/>
</dbReference>
<accession>A0A259U2G5</accession>
<evidence type="ECO:0000259" key="6">
    <source>
        <dbReference type="SMART" id="SM00382"/>
    </source>
</evidence>
<dbReference type="PANTHER" id="PTHR23077:SF171">
    <property type="entry name" value="NUCLEAR VALOSIN-CONTAINING PROTEIN-LIKE"/>
    <property type="match status" value="1"/>
</dbReference>
<keyword evidence="7" id="KW-0131">Cell cycle</keyword>
<keyword evidence="3" id="KW-0175">Coiled coil</keyword>
<dbReference type="InterPro" id="IPR003959">
    <property type="entry name" value="ATPase_AAA_core"/>
</dbReference>
<evidence type="ECO:0000256" key="3">
    <source>
        <dbReference type="ARBA" id="ARBA00023054"/>
    </source>
</evidence>
<dbReference type="FunFam" id="3.40.50.300:FF:001025">
    <property type="entry name" value="ATPase family, AAA domain-containing 2B"/>
    <property type="match status" value="1"/>
</dbReference>
<keyword evidence="2 4" id="KW-0067">ATP-binding</keyword>
<dbReference type="Pfam" id="PF17862">
    <property type="entry name" value="AAA_lid_3"/>
    <property type="match status" value="1"/>
</dbReference>
<evidence type="ECO:0000313" key="8">
    <source>
        <dbReference type="Proteomes" id="UP000216446"/>
    </source>
</evidence>
<keyword evidence="8" id="KW-1185">Reference proteome</keyword>
<dbReference type="PANTHER" id="PTHR23077">
    <property type="entry name" value="AAA-FAMILY ATPASE"/>
    <property type="match status" value="1"/>
</dbReference>